<keyword evidence="3" id="KW-1003">Cell membrane</keyword>
<dbReference type="PANTHER" id="PTHR22916">
    <property type="entry name" value="GLYCOSYLTRANSFERASE"/>
    <property type="match status" value="1"/>
</dbReference>
<proteinExistence type="inferred from homology"/>
<dbReference type="SUPFAM" id="SSF53756">
    <property type="entry name" value="UDP-Glycosyltransferase/glycogen phosphorylase"/>
    <property type="match status" value="1"/>
</dbReference>
<evidence type="ECO:0000259" key="7">
    <source>
        <dbReference type="Pfam" id="PF00535"/>
    </source>
</evidence>
<evidence type="ECO:0000256" key="4">
    <source>
        <dbReference type="ARBA" id="ARBA00022679"/>
    </source>
</evidence>
<evidence type="ECO:0000256" key="2">
    <source>
        <dbReference type="ARBA" id="ARBA00010488"/>
    </source>
</evidence>
<protein>
    <submittedName>
        <fullName evidence="9">Glycosyltransferase</fullName>
    </submittedName>
</protein>
<dbReference type="Pfam" id="PF04464">
    <property type="entry name" value="Glyphos_transf"/>
    <property type="match status" value="1"/>
</dbReference>
<evidence type="ECO:0000313" key="10">
    <source>
        <dbReference type="Proteomes" id="UP000307768"/>
    </source>
</evidence>
<dbReference type="InterPro" id="IPR043149">
    <property type="entry name" value="TagF_N"/>
</dbReference>
<evidence type="ECO:0000256" key="1">
    <source>
        <dbReference type="ARBA" id="ARBA00004202"/>
    </source>
</evidence>
<evidence type="ECO:0000256" key="3">
    <source>
        <dbReference type="ARBA" id="ARBA00022475"/>
    </source>
</evidence>
<accession>A0A5Q6S1Z1</accession>
<keyword evidence="5" id="KW-0777">Teichoic acid biosynthesis</keyword>
<sequence length="1027" mass="111307">MVVPVYNVAPYLDECLESVLSQSLREIEVIAVDDGSTDGSSEILARHASNDHRLRVVRQENAGQGPARNLGVTLARGTFLTFLDADDTLPATAYQHAVQTLQRTGSDFAVGEVNRVRNDARSAAPWAASVHERDRLGITIDDFPDALQDVIACNRVFRRRFWVEEVGGFEGRGAYEDHVPMVRAYVRATRFDVLKRVTYYWRIRENQTSTGQQKHQLANLRDRVAVKAQAQDLLEREASETVFSTWLGRVLDLDFPPYVKHALIADDEYRAVLAQAYRRHVAMATPHAWRSVRVFHKLRAWHVAMERWDDVEAIQQHVRDYGRPPRALVHDGRVVADLPIADDLDPDTPHELFELSDSETALDARLLRASWDDPARLRLRGWATVRAVGHGGDEHRMTLSLRSTGGETIVLSPVHVDEPRANAAIAEPEADHAPAGFEVVIDVEQLLRTRGGRTGRWVLETEVSVGAVTRAGVFSSPVAGGSAAPQSLTSTDVQGHRLTPSWDAREGFVLDLEPPKPPAEEGPSGVSIDDAATGNGSLAITLTGAAADEAAVRLVGERLAVAATVAGNVGLGRRLLLPLRASVLGGPEQPLPSGSYSLRLGDGTPVSATTGFRARLPLEQVTPDTTVRWTVTRTGEARLTVMSGLGPLERSRWARRQVLHGYERSAAPAARQLLLHSRGGLAAAGSPAAIARAAADLDPGLKVVWSTSDRSVAIPDGTRRVIIGSAEWADEVRRSCLVVADGPLDNLLPPSGRHWMNLAALHPISSPGRARWAANGFSPGHVREEEQRLARWDILVAAAPYAETAIRSDLGFGGEIAVLGDPEADLLVSADGAVAERVRERLGLAPDAFVVLYAPADRPDRATSARTARLTHLLDVQKLQSSLGPSSVVLVRGGPAVAQGGERILGVRGVVDVTDYPNEAELVLVADAAVLDYTPLRLTWALTRKPVVLFQPDLEEYSALHPPLVPWARSETGPVVTSTLEAAHALTDPAGLVETYTDAFEDVNRTFNAHADGHAAVRAAELLLSRL</sequence>
<dbReference type="GO" id="GO:0047355">
    <property type="term" value="F:CDP-glycerol glycerophosphotransferase activity"/>
    <property type="evidence" value="ECO:0007669"/>
    <property type="project" value="InterPro"/>
</dbReference>
<evidence type="ECO:0000256" key="6">
    <source>
        <dbReference type="ARBA" id="ARBA00023136"/>
    </source>
</evidence>
<dbReference type="InterPro" id="IPR029044">
    <property type="entry name" value="Nucleotide-diphossugar_trans"/>
</dbReference>
<gene>
    <name evidence="9" type="ORF">FE697_000115</name>
    <name evidence="8" type="ORF">FE697_021775</name>
</gene>
<evidence type="ECO:0000256" key="5">
    <source>
        <dbReference type="ARBA" id="ARBA00022944"/>
    </source>
</evidence>
<dbReference type="Gene3D" id="3.40.50.11820">
    <property type="match status" value="1"/>
</dbReference>
<evidence type="ECO:0000313" key="9">
    <source>
        <dbReference type="EMBL" id="KAA1424383.1"/>
    </source>
</evidence>
<dbReference type="Gene3D" id="3.90.550.10">
    <property type="entry name" value="Spore Coat Polysaccharide Biosynthesis Protein SpsA, Chain A"/>
    <property type="match status" value="1"/>
</dbReference>
<keyword evidence="6" id="KW-0472">Membrane</keyword>
<comment type="similarity">
    <text evidence="2">Belongs to the CDP-glycerol glycerophosphotransferase family.</text>
</comment>
<dbReference type="RefSeq" id="WP_149767148.1">
    <property type="nucleotide sequence ID" value="NZ_VDFQ02000001.1"/>
</dbReference>
<dbReference type="SUPFAM" id="SSF53448">
    <property type="entry name" value="Nucleotide-diphospho-sugar transferases"/>
    <property type="match status" value="1"/>
</dbReference>
<comment type="subcellular location">
    <subcellularLocation>
        <location evidence="1">Cell membrane</location>
        <topology evidence="1">Peripheral membrane protein</topology>
    </subcellularLocation>
</comment>
<dbReference type="EMBL" id="VDFQ02000008">
    <property type="protein sequence ID" value="KAA1418062.1"/>
    <property type="molecule type" value="Genomic_DNA"/>
</dbReference>
<name>A0A5Q6S1Z1_9ACTN</name>
<dbReference type="OrthoDB" id="8549922at2"/>
<dbReference type="InterPro" id="IPR043148">
    <property type="entry name" value="TagF_C"/>
</dbReference>
<dbReference type="GO" id="GO:0005886">
    <property type="term" value="C:plasma membrane"/>
    <property type="evidence" value="ECO:0007669"/>
    <property type="project" value="UniProtKB-SubCell"/>
</dbReference>
<dbReference type="EMBL" id="VDFQ02000001">
    <property type="protein sequence ID" value="KAA1424383.1"/>
    <property type="molecule type" value="Genomic_DNA"/>
</dbReference>
<dbReference type="AlphaFoldDB" id="A0A5Q6S1Z1"/>
<dbReference type="InterPro" id="IPR001173">
    <property type="entry name" value="Glyco_trans_2-like"/>
</dbReference>
<dbReference type="CDD" id="cd00761">
    <property type="entry name" value="Glyco_tranf_GTA_type"/>
    <property type="match status" value="1"/>
</dbReference>
<organism evidence="9 10">
    <name type="scientific">Mumia zhuanghuii</name>
    <dbReference type="NCBI Taxonomy" id="2585211"/>
    <lineage>
        <taxon>Bacteria</taxon>
        <taxon>Bacillati</taxon>
        <taxon>Actinomycetota</taxon>
        <taxon>Actinomycetes</taxon>
        <taxon>Propionibacteriales</taxon>
        <taxon>Nocardioidaceae</taxon>
        <taxon>Mumia</taxon>
    </lineage>
</organism>
<feature type="domain" description="Glycosyltransferase 2-like" evidence="7">
    <location>
        <begin position="2"/>
        <end position="160"/>
    </location>
</feature>
<dbReference type="Proteomes" id="UP000307768">
    <property type="component" value="Unassembled WGS sequence"/>
</dbReference>
<comment type="caution">
    <text evidence="9">The sequence shown here is derived from an EMBL/GenBank/DDBJ whole genome shotgun (WGS) entry which is preliminary data.</text>
</comment>
<dbReference type="PANTHER" id="PTHR22916:SF3">
    <property type="entry name" value="UDP-GLCNAC:BETAGAL BETA-1,3-N-ACETYLGLUCOSAMINYLTRANSFERASE-LIKE PROTEIN 1"/>
    <property type="match status" value="1"/>
</dbReference>
<dbReference type="GO" id="GO:0016758">
    <property type="term" value="F:hexosyltransferase activity"/>
    <property type="evidence" value="ECO:0007669"/>
    <property type="project" value="UniProtKB-ARBA"/>
</dbReference>
<dbReference type="Pfam" id="PF00535">
    <property type="entry name" value="Glycos_transf_2"/>
    <property type="match status" value="1"/>
</dbReference>
<reference evidence="9 10" key="1">
    <citation type="submission" date="2019-09" db="EMBL/GenBank/DDBJ databases">
        <title>Mumia zhuanghuii sp. nov. isolated from the intestinal contents of plateau pika (Ochotona curzoniae) in the Qinghai-Tibet plateau of China.</title>
        <authorList>
            <person name="Tian Z."/>
        </authorList>
    </citation>
    <scope>NUCLEOTIDE SEQUENCE [LARGE SCALE GENOMIC DNA]</scope>
    <source>
        <strain evidence="10">350</strain>
        <strain evidence="9">Z350</strain>
    </source>
</reference>
<dbReference type="Gene3D" id="3.40.50.12580">
    <property type="match status" value="1"/>
</dbReference>
<keyword evidence="4 9" id="KW-0808">Transferase</keyword>
<evidence type="ECO:0000313" key="8">
    <source>
        <dbReference type="EMBL" id="KAA1418062.1"/>
    </source>
</evidence>
<dbReference type="InterPro" id="IPR007554">
    <property type="entry name" value="Glycerophosphate_synth"/>
</dbReference>
<dbReference type="GO" id="GO:0019350">
    <property type="term" value="P:teichoic acid biosynthetic process"/>
    <property type="evidence" value="ECO:0007669"/>
    <property type="project" value="UniProtKB-KW"/>
</dbReference>